<dbReference type="InterPro" id="IPR021192">
    <property type="entry name" value="UCP031578_Vanz/RDD"/>
</dbReference>
<keyword evidence="2 5" id="KW-0812">Transmembrane</keyword>
<evidence type="ECO:0000256" key="5">
    <source>
        <dbReference type="SAM" id="Phobius"/>
    </source>
</evidence>
<dbReference type="InterPro" id="IPR006976">
    <property type="entry name" value="VanZ-like"/>
</dbReference>
<organism evidence="8 9">
    <name type="scientific">Longicatena caecimuris</name>
    <dbReference type="NCBI Taxonomy" id="1796635"/>
    <lineage>
        <taxon>Bacteria</taxon>
        <taxon>Bacillati</taxon>
        <taxon>Bacillota</taxon>
        <taxon>Erysipelotrichia</taxon>
        <taxon>Erysipelotrichales</taxon>
        <taxon>Erysipelotrichaceae</taxon>
        <taxon>Longicatena</taxon>
    </lineage>
</organism>
<dbReference type="EMBL" id="SMBP01000027">
    <property type="protein sequence ID" value="TCU53681.1"/>
    <property type="molecule type" value="Genomic_DNA"/>
</dbReference>
<dbReference type="PANTHER" id="PTHR36834">
    <property type="entry name" value="MEMBRANE PROTEIN-RELATED"/>
    <property type="match status" value="1"/>
</dbReference>
<feature type="transmembrane region" description="Helical" evidence="5">
    <location>
        <begin position="6"/>
        <end position="29"/>
    </location>
</feature>
<feature type="transmembrane region" description="Helical" evidence="5">
    <location>
        <begin position="38"/>
        <end position="59"/>
    </location>
</feature>
<evidence type="ECO:0000256" key="3">
    <source>
        <dbReference type="ARBA" id="ARBA00022989"/>
    </source>
</evidence>
<feature type="transmembrane region" description="Helical" evidence="5">
    <location>
        <begin position="305"/>
        <end position="326"/>
    </location>
</feature>
<sequence length="410" mass="47839">MSVYLIPITAAMLIFPFLAALFTIPYIIIQYRRYGSILFLRVLIIYSFIFYLLCAYFLVSLPLPPIEEVQHYTKPIMQLIPFKSLMEFTTSTSLVWNDPATYLTAFNEPSLYLIIFNVLLTVPFGVYLRYYFQYSWKKTLLGSFMLSLSFECLQLSALFGIYPRPYRLFDVDDLITNSFGGMCGYVLTPIFVHFLPTRLKLDEEAFQKGQQVTSMRRVVAFFSDVLFILIASFLLYYICTKYFTITTFLQTLLVFYGCLVCSVTLLLFILPIFTKGWTFGKALVKIKLVNEEDERPKWYQYFLHFFPLYLFILPIPLMLLMLFDIYFSIPSTYQICILALAVLLCAFYLVSLKTGIHMLFHHNKTAYFERLVKLKNHSMIQVTTKAAVQETKIETANTEEVAEENIENTL</sequence>
<feature type="domain" description="RDD" evidence="7">
    <location>
        <begin position="215"/>
        <end position="350"/>
    </location>
</feature>
<dbReference type="AlphaFoldDB" id="A0A4R3SXC9"/>
<keyword evidence="4 5" id="KW-0472">Membrane</keyword>
<evidence type="ECO:0000256" key="2">
    <source>
        <dbReference type="ARBA" id="ARBA00022692"/>
    </source>
</evidence>
<keyword evidence="3 5" id="KW-1133">Transmembrane helix</keyword>
<protein>
    <submittedName>
        <fullName evidence="8">Glycopeptide antibiotics resistance protein</fullName>
    </submittedName>
</protein>
<feature type="transmembrane region" description="Helical" evidence="5">
    <location>
        <begin position="253"/>
        <end position="273"/>
    </location>
</feature>
<evidence type="ECO:0000256" key="4">
    <source>
        <dbReference type="ARBA" id="ARBA00023136"/>
    </source>
</evidence>
<dbReference type="Pfam" id="PF06271">
    <property type="entry name" value="RDD"/>
    <property type="match status" value="1"/>
</dbReference>
<keyword evidence="9" id="KW-1185">Reference proteome</keyword>
<dbReference type="PANTHER" id="PTHR36834:SF1">
    <property type="entry name" value="INTEGRAL MEMBRANE PROTEIN"/>
    <property type="match status" value="1"/>
</dbReference>
<dbReference type="RefSeq" id="WP_132225675.1">
    <property type="nucleotide sequence ID" value="NZ_JANKBG010000027.1"/>
</dbReference>
<dbReference type="Proteomes" id="UP000295773">
    <property type="component" value="Unassembled WGS sequence"/>
</dbReference>
<evidence type="ECO:0000259" key="7">
    <source>
        <dbReference type="Pfam" id="PF06271"/>
    </source>
</evidence>
<feature type="transmembrane region" description="Helical" evidence="5">
    <location>
        <begin position="218"/>
        <end position="238"/>
    </location>
</feature>
<dbReference type="Pfam" id="PF04892">
    <property type="entry name" value="VanZ"/>
    <property type="match status" value="1"/>
</dbReference>
<dbReference type="PIRSF" id="PIRSF031578">
    <property type="entry name" value="Uncharacterised_Vanz_RDD-cont"/>
    <property type="match status" value="1"/>
</dbReference>
<dbReference type="GO" id="GO:0016020">
    <property type="term" value="C:membrane"/>
    <property type="evidence" value="ECO:0007669"/>
    <property type="project" value="UniProtKB-SubCell"/>
</dbReference>
<feature type="transmembrane region" description="Helical" evidence="5">
    <location>
        <begin position="110"/>
        <end position="128"/>
    </location>
</feature>
<evidence type="ECO:0000256" key="1">
    <source>
        <dbReference type="ARBA" id="ARBA00004141"/>
    </source>
</evidence>
<gene>
    <name evidence="8" type="ORF">EDD61_12719</name>
</gene>
<proteinExistence type="predicted"/>
<feature type="transmembrane region" description="Helical" evidence="5">
    <location>
        <begin position="332"/>
        <end position="350"/>
    </location>
</feature>
<evidence type="ECO:0000313" key="8">
    <source>
        <dbReference type="EMBL" id="TCU53681.1"/>
    </source>
</evidence>
<feature type="transmembrane region" description="Helical" evidence="5">
    <location>
        <begin position="140"/>
        <end position="162"/>
    </location>
</feature>
<evidence type="ECO:0000313" key="9">
    <source>
        <dbReference type="Proteomes" id="UP000295773"/>
    </source>
</evidence>
<reference evidence="8 9" key="1">
    <citation type="submission" date="2019-03" db="EMBL/GenBank/DDBJ databases">
        <title>Genomic Encyclopedia of Type Strains, Phase IV (KMG-IV): sequencing the most valuable type-strain genomes for metagenomic binning, comparative biology and taxonomic classification.</title>
        <authorList>
            <person name="Goeker M."/>
        </authorList>
    </citation>
    <scope>NUCLEOTIDE SEQUENCE [LARGE SCALE GENOMIC DNA]</scope>
    <source>
        <strain evidence="8 9">DSM 29481</strain>
    </source>
</reference>
<feature type="transmembrane region" description="Helical" evidence="5">
    <location>
        <begin position="174"/>
        <end position="197"/>
    </location>
</feature>
<comment type="subcellular location">
    <subcellularLocation>
        <location evidence="1">Membrane</location>
        <topology evidence="1">Multi-pass membrane protein</topology>
    </subcellularLocation>
</comment>
<accession>A0A4R3SXC9</accession>
<feature type="domain" description="VanZ-like" evidence="6">
    <location>
        <begin position="48"/>
        <end position="191"/>
    </location>
</feature>
<comment type="caution">
    <text evidence="8">The sequence shown here is derived from an EMBL/GenBank/DDBJ whole genome shotgun (WGS) entry which is preliminary data.</text>
</comment>
<dbReference type="InterPro" id="IPR010432">
    <property type="entry name" value="RDD"/>
</dbReference>
<dbReference type="InterPro" id="IPR053150">
    <property type="entry name" value="Teicoplanin_resist-assoc"/>
</dbReference>
<evidence type="ECO:0000259" key="6">
    <source>
        <dbReference type="Pfam" id="PF04892"/>
    </source>
</evidence>
<name>A0A4R3SXC9_9FIRM</name>